<feature type="domain" description="Histidine kinase/HSP90-like ATPase" evidence="2">
    <location>
        <begin position="71"/>
        <end position="192"/>
    </location>
</feature>
<proteinExistence type="predicted"/>
<dbReference type="AlphaFoldDB" id="A0A6P2C8E7"/>
<organism evidence="3 4">
    <name type="scientific">Rhodococcus rhodnii</name>
    <dbReference type="NCBI Taxonomy" id="38312"/>
    <lineage>
        <taxon>Bacteria</taxon>
        <taxon>Bacillati</taxon>
        <taxon>Actinomycetota</taxon>
        <taxon>Actinomycetes</taxon>
        <taxon>Mycobacteriales</taxon>
        <taxon>Nocardiaceae</taxon>
        <taxon>Rhodococcus</taxon>
    </lineage>
</organism>
<dbReference type="SUPFAM" id="SSF55874">
    <property type="entry name" value="ATPase domain of HSP90 chaperone/DNA topoisomerase II/histidine kinase"/>
    <property type="match status" value="1"/>
</dbReference>
<keyword evidence="3" id="KW-0547">Nucleotide-binding</keyword>
<keyword evidence="3" id="KW-0067">ATP-binding</keyword>
<dbReference type="Gene3D" id="3.30.565.10">
    <property type="entry name" value="Histidine kinase-like ATPase, C-terminal domain"/>
    <property type="match status" value="1"/>
</dbReference>
<dbReference type="Pfam" id="PF13581">
    <property type="entry name" value="HATPase_c_2"/>
    <property type="match status" value="1"/>
</dbReference>
<protein>
    <submittedName>
        <fullName evidence="3">ATP-binding protein</fullName>
    </submittedName>
</protein>
<name>A0A6P2C8E7_9NOCA</name>
<dbReference type="GO" id="GO:0005524">
    <property type="term" value="F:ATP binding"/>
    <property type="evidence" value="ECO:0007669"/>
    <property type="project" value="UniProtKB-KW"/>
</dbReference>
<evidence type="ECO:0000256" key="1">
    <source>
        <dbReference type="ARBA" id="ARBA00022527"/>
    </source>
</evidence>
<dbReference type="PANTHER" id="PTHR35526:SF3">
    <property type="entry name" value="ANTI-SIGMA-F FACTOR RSBW"/>
    <property type="match status" value="1"/>
</dbReference>
<dbReference type="PANTHER" id="PTHR35526">
    <property type="entry name" value="ANTI-SIGMA-F FACTOR RSBW-RELATED"/>
    <property type="match status" value="1"/>
</dbReference>
<dbReference type="InterPro" id="IPR050267">
    <property type="entry name" value="Anti-sigma-factor_SerPK"/>
</dbReference>
<keyword evidence="1" id="KW-0418">Kinase</keyword>
<dbReference type="GO" id="GO:0004674">
    <property type="term" value="F:protein serine/threonine kinase activity"/>
    <property type="evidence" value="ECO:0007669"/>
    <property type="project" value="UniProtKB-KW"/>
</dbReference>
<dbReference type="InterPro" id="IPR003594">
    <property type="entry name" value="HATPase_dom"/>
</dbReference>
<dbReference type="InterPro" id="IPR036890">
    <property type="entry name" value="HATPase_C_sf"/>
</dbReference>
<evidence type="ECO:0000259" key="2">
    <source>
        <dbReference type="Pfam" id="PF13581"/>
    </source>
</evidence>
<comment type="caution">
    <text evidence="3">The sequence shown here is derived from an EMBL/GenBank/DDBJ whole genome shotgun (WGS) entry which is preliminary data.</text>
</comment>
<evidence type="ECO:0000313" key="4">
    <source>
        <dbReference type="Proteomes" id="UP000471120"/>
    </source>
</evidence>
<keyword evidence="1" id="KW-0723">Serine/threonine-protein kinase</keyword>
<dbReference type="Proteomes" id="UP000471120">
    <property type="component" value="Unassembled WGS sequence"/>
</dbReference>
<dbReference type="EMBL" id="QRCM01000001">
    <property type="protein sequence ID" value="TXG89017.1"/>
    <property type="molecule type" value="Genomic_DNA"/>
</dbReference>
<accession>A0A6P2C8E7</accession>
<evidence type="ECO:0000313" key="3">
    <source>
        <dbReference type="EMBL" id="TXG89017.1"/>
    </source>
</evidence>
<gene>
    <name evidence="3" type="ORF">DW322_00655</name>
</gene>
<reference evidence="3 4" key="1">
    <citation type="submission" date="2018-07" db="EMBL/GenBank/DDBJ databases">
        <title>Genome sequence of Rhodococcus rhodnii ATCC 35071 from Rhodnius prolixus.</title>
        <authorList>
            <person name="Patel V."/>
            <person name="Vogel K.J."/>
        </authorList>
    </citation>
    <scope>NUCLEOTIDE SEQUENCE [LARGE SCALE GENOMIC DNA]</scope>
    <source>
        <strain evidence="3 4">ATCC 35071</strain>
    </source>
</reference>
<dbReference type="CDD" id="cd16936">
    <property type="entry name" value="HATPase_RsbW-like"/>
    <property type="match status" value="1"/>
</dbReference>
<sequence>MPPPLGRWRSSEWATSFPCSTESTTPLQRAESEGAVAITAAATNEQISVTGRHRRRPPYAEVSLSYHGIGADPSQLPTLRRQIGAWLGGIGVDSRQQGDVVLATYEAFANVVEHAYVDSDEDPLMDVEATYVPDTSTLRVTVADHGTWREQAGDSGRDTESNRGNGVRLIRRLAAHTEIERTCQGTVVTMTWHIDVDPRSAVW</sequence>
<keyword evidence="1" id="KW-0808">Transferase</keyword>